<dbReference type="GO" id="GO:0097367">
    <property type="term" value="F:carbohydrate derivative binding"/>
    <property type="evidence" value="ECO:0007669"/>
    <property type="project" value="InterPro"/>
</dbReference>
<dbReference type="InterPro" id="IPR046348">
    <property type="entry name" value="SIS_dom_sf"/>
</dbReference>
<evidence type="ECO:0000259" key="3">
    <source>
        <dbReference type="PROSITE" id="PS51464"/>
    </source>
</evidence>
<name>A0A3G5FHD6_TETHA</name>
<protein>
    <submittedName>
        <fullName evidence="4">SIS domain-containing protein</fullName>
    </submittedName>
</protein>
<dbReference type="AlphaFoldDB" id="A0A3G5FHD6"/>
<dbReference type="PANTHER" id="PTHR10937:SF17">
    <property type="entry name" value="GLUCOSAMINE-FRUCTOSE-6-PHOSPHATE AMINOTRANSFERASE"/>
    <property type="match status" value="1"/>
</dbReference>
<feature type="coiled-coil region" evidence="2">
    <location>
        <begin position="155"/>
        <end position="182"/>
    </location>
</feature>
<dbReference type="PANTHER" id="PTHR10937">
    <property type="entry name" value="GLUCOSAMINE--FRUCTOSE-6-PHOSPHATE AMINOTRANSFERASE, ISOMERIZING"/>
    <property type="match status" value="1"/>
</dbReference>
<dbReference type="EMBL" id="CP027768">
    <property type="protein sequence ID" value="AYW49787.1"/>
    <property type="molecule type" value="Genomic_DNA"/>
</dbReference>
<dbReference type="GO" id="GO:0006487">
    <property type="term" value="P:protein N-linked glycosylation"/>
    <property type="evidence" value="ECO:0007669"/>
    <property type="project" value="TreeGrafter"/>
</dbReference>
<evidence type="ECO:0000256" key="2">
    <source>
        <dbReference type="SAM" id="Coils"/>
    </source>
</evidence>
<dbReference type="PROSITE" id="PS51464">
    <property type="entry name" value="SIS"/>
    <property type="match status" value="1"/>
</dbReference>
<feature type="domain" description="SIS" evidence="3">
    <location>
        <begin position="18"/>
        <end position="174"/>
    </location>
</feature>
<sequence length="354" mass="40191">MYFTRGIIDESAKIAAQVTEAVRGIKPKRLIFVASGTSYNAALAVRYFMEKVTHLPVSVVPAYNFTNYESIHESTDLIFAISQEGESTNTIDAITKAQEYHIPVVSVTENLYNKKRNTIAQMGNYVLDILCGKEEVGPKTKGYVATVLTLQMAALEISRKTAQLSEVEYERLKKEARDTVENLPQVIDASIEWFHANERDLAKAESSIVVGYGANFATAIEGGLKALETVRYPFLSFEVEEFLHGPLAMVRSNVYSFFISPESRGYERINPLYTTMQVQNKHCYSIGSQKGAIDDKRILSSEHFMNYEGFTVLEYIVPMQVLAYFMYKAKDQELYIREYPKTKDVLKTKTENFR</sequence>
<organism evidence="4 5">
    <name type="scientific">Tetragenococcus halophilus</name>
    <name type="common">Pediococcus halophilus</name>
    <dbReference type="NCBI Taxonomy" id="51669"/>
    <lineage>
        <taxon>Bacteria</taxon>
        <taxon>Bacillati</taxon>
        <taxon>Bacillota</taxon>
        <taxon>Bacilli</taxon>
        <taxon>Lactobacillales</taxon>
        <taxon>Enterococcaceae</taxon>
        <taxon>Tetragenococcus</taxon>
    </lineage>
</organism>
<dbReference type="GO" id="GO:0006047">
    <property type="term" value="P:UDP-N-acetylglucosamine metabolic process"/>
    <property type="evidence" value="ECO:0007669"/>
    <property type="project" value="TreeGrafter"/>
</dbReference>
<dbReference type="GO" id="GO:0004360">
    <property type="term" value="F:glutamine-fructose-6-phosphate transaminase (isomerizing) activity"/>
    <property type="evidence" value="ECO:0007669"/>
    <property type="project" value="TreeGrafter"/>
</dbReference>
<dbReference type="Proteomes" id="UP000280475">
    <property type="component" value="Chromosome"/>
</dbReference>
<accession>A0A3G5FHD6</accession>
<dbReference type="CDD" id="cd05008">
    <property type="entry name" value="SIS_GlmS_GlmD_1"/>
    <property type="match status" value="1"/>
</dbReference>
<dbReference type="GO" id="GO:0006002">
    <property type="term" value="P:fructose 6-phosphate metabolic process"/>
    <property type="evidence" value="ECO:0007669"/>
    <property type="project" value="TreeGrafter"/>
</dbReference>
<evidence type="ECO:0000256" key="1">
    <source>
        <dbReference type="ARBA" id="ARBA00022737"/>
    </source>
</evidence>
<dbReference type="InterPro" id="IPR035490">
    <property type="entry name" value="GlmS/FrlB_SIS"/>
</dbReference>
<dbReference type="Pfam" id="PF01380">
    <property type="entry name" value="SIS"/>
    <property type="match status" value="1"/>
</dbReference>
<proteinExistence type="predicted"/>
<keyword evidence="1" id="KW-0677">Repeat</keyword>
<evidence type="ECO:0000313" key="4">
    <source>
        <dbReference type="EMBL" id="AYW49787.1"/>
    </source>
</evidence>
<dbReference type="InterPro" id="IPR035466">
    <property type="entry name" value="GlmS/AgaS_SIS"/>
</dbReference>
<gene>
    <name evidence="4" type="ORF">C7H83_04475</name>
</gene>
<dbReference type="InterPro" id="IPR001347">
    <property type="entry name" value="SIS_dom"/>
</dbReference>
<evidence type="ECO:0000313" key="5">
    <source>
        <dbReference type="Proteomes" id="UP000280475"/>
    </source>
</evidence>
<dbReference type="CDD" id="cd05009">
    <property type="entry name" value="SIS_GlmS_GlmD_2"/>
    <property type="match status" value="1"/>
</dbReference>
<reference evidence="4 5" key="1">
    <citation type="journal article" date="2012" name="Int. J. Syst. Evol. Microbiol.">
        <title>Characterization of Tetragenococcus strains from sugar thick juice reveals a novel species, Tetragenococcus osmophilus sp. nov., and divides Tetragenococcus halophilus into two subspecies, T. halophilus subsp. halophilus subsp. nov. and T. halophilus subsp. flandriensis subsp. nov.</title>
        <authorList>
            <person name="Juste A."/>
            <person name="Van Trappen S."/>
            <person name="Verreth C."/>
            <person name="Cleenwerck I."/>
            <person name="De Vos P."/>
            <person name="Lievens B."/>
            <person name="Willems K.A."/>
        </authorList>
    </citation>
    <scope>NUCLEOTIDE SEQUENCE [LARGE SCALE GENOMIC DNA]</scope>
    <source>
        <strain evidence="4 5">LMG 26042</strain>
    </source>
</reference>
<keyword evidence="2" id="KW-0175">Coiled coil</keyword>
<dbReference type="SUPFAM" id="SSF53697">
    <property type="entry name" value="SIS domain"/>
    <property type="match status" value="1"/>
</dbReference>
<dbReference type="Gene3D" id="3.40.50.10490">
    <property type="entry name" value="Glucose-6-phosphate isomerase like protein, domain 1"/>
    <property type="match status" value="2"/>
</dbReference>